<keyword evidence="5 10" id="KW-0813">Transport</keyword>
<dbReference type="InterPro" id="IPR029046">
    <property type="entry name" value="LolA/LolB/LppX"/>
</dbReference>
<keyword evidence="7 10" id="KW-0574">Periplasm</keyword>
<reference evidence="11 12" key="1">
    <citation type="submission" date="2018-08" db="EMBL/GenBank/DDBJ databases">
        <authorList>
            <person name="Khan S.A."/>
        </authorList>
    </citation>
    <scope>NUCLEOTIDE SEQUENCE [LARGE SCALE GENOMIC DNA]</scope>
    <source>
        <strain evidence="11 12">GTF-13</strain>
    </source>
</reference>
<dbReference type="Pfam" id="PF03548">
    <property type="entry name" value="LolA"/>
    <property type="match status" value="1"/>
</dbReference>
<gene>
    <name evidence="10 11" type="primary">lolA</name>
    <name evidence="11" type="ORF">D0544_06730</name>
</gene>
<keyword evidence="8 10" id="KW-0653">Protein transport</keyword>
<evidence type="ECO:0000256" key="8">
    <source>
        <dbReference type="ARBA" id="ARBA00022927"/>
    </source>
</evidence>
<proteinExistence type="inferred from homology"/>
<dbReference type="GO" id="GO:0044874">
    <property type="term" value="P:lipoprotein localization to outer membrane"/>
    <property type="evidence" value="ECO:0007669"/>
    <property type="project" value="UniProtKB-UniRule"/>
</dbReference>
<comment type="caution">
    <text evidence="11">The sequence shown here is derived from an EMBL/GenBank/DDBJ whole genome shotgun (WGS) entry which is preliminary data.</text>
</comment>
<feature type="signal peptide" evidence="10">
    <location>
        <begin position="1"/>
        <end position="18"/>
    </location>
</feature>
<comment type="similarity">
    <text evidence="2 10">Belongs to the LolA family.</text>
</comment>
<evidence type="ECO:0000256" key="7">
    <source>
        <dbReference type="ARBA" id="ARBA00022764"/>
    </source>
</evidence>
<dbReference type="CDD" id="cd16325">
    <property type="entry name" value="LolA"/>
    <property type="match status" value="1"/>
</dbReference>
<dbReference type="EMBL" id="QWEZ01000001">
    <property type="protein sequence ID" value="RRJ84789.1"/>
    <property type="molecule type" value="Genomic_DNA"/>
</dbReference>
<protein>
    <recommendedName>
        <fullName evidence="4 10">Outer-membrane lipoprotein carrier protein</fullName>
    </recommendedName>
</protein>
<comment type="function">
    <text evidence="10">Participates in the translocation of lipoproteins from the inner membrane to the outer membrane. Only forms a complex with a lipoprotein if the residue after the N-terminal Cys is not an aspartate (The Asp acts as a targeting signal to indicate that the lipoprotein should stay in the inner membrane).</text>
</comment>
<evidence type="ECO:0000256" key="3">
    <source>
        <dbReference type="ARBA" id="ARBA00011245"/>
    </source>
</evidence>
<sequence length="205" mass="22827" precursor="true">MRFLMIVLAMLFSGVLHASEVGELTRILAKAQSIHAQFQQLTMDASGARVQESNGQLVVERPDRFRWQVAAPFPQLVISDGQRVSIYDPDLEQLTVQSLDPRAGTTPALILSGDRAAIERDFEVKAAQQQGEVQRFSLVPRTPDSLFESLELEFVNERISAMKLVDSLGSSTRIDFSSVEINLPVPAELFEMQVPEGTDIIEDLR</sequence>
<dbReference type="GO" id="GO:0042953">
    <property type="term" value="P:lipoprotein transport"/>
    <property type="evidence" value="ECO:0007669"/>
    <property type="project" value="InterPro"/>
</dbReference>
<keyword evidence="11" id="KW-0449">Lipoprotein</keyword>
<evidence type="ECO:0000256" key="9">
    <source>
        <dbReference type="ARBA" id="ARBA00023186"/>
    </source>
</evidence>
<keyword evidence="12" id="KW-1185">Reference proteome</keyword>
<evidence type="ECO:0000313" key="12">
    <source>
        <dbReference type="Proteomes" id="UP000280792"/>
    </source>
</evidence>
<name>A0A3P3VTJ6_9GAMM</name>
<organism evidence="11 12">
    <name type="scientific">Aestuariirhabdus litorea</name>
    <dbReference type="NCBI Taxonomy" id="2528527"/>
    <lineage>
        <taxon>Bacteria</taxon>
        <taxon>Pseudomonadati</taxon>
        <taxon>Pseudomonadota</taxon>
        <taxon>Gammaproteobacteria</taxon>
        <taxon>Oceanospirillales</taxon>
        <taxon>Aestuariirhabdaceae</taxon>
        <taxon>Aestuariirhabdus</taxon>
    </lineage>
</organism>
<dbReference type="SUPFAM" id="SSF89392">
    <property type="entry name" value="Prokaryotic lipoproteins and lipoprotein localization factors"/>
    <property type="match status" value="1"/>
</dbReference>
<comment type="subunit">
    <text evidence="3 10">Monomer.</text>
</comment>
<reference evidence="11 12" key="2">
    <citation type="submission" date="2018-12" db="EMBL/GenBank/DDBJ databases">
        <title>Simiduia agarivorans gen. nov., sp. nov., a marine, agarolytic bacterium isolated from shallow coastal water from Keelung, Taiwan.</title>
        <authorList>
            <person name="Shieh W.Y."/>
        </authorList>
    </citation>
    <scope>NUCLEOTIDE SEQUENCE [LARGE SCALE GENOMIC DNA]</scope>
    <source>
        <strain evidence="11 12">GTF-13</strain>
    </source>
</reference>
<feature type="chain" id="PRO_5018344371" description="Outer-membrane lipoprotein carrier protein" evidence="10">
    <location>
        <begin position="19"/>
        <end position="205"/>
    </location>
</feature>
<dbReference type="HAMAP" id="MF_00240">
    <property type="entry name" value="LolA"/>
    <property type="match status" value="1"/>
</dbReference>
<evidence type="ECO:0000256" key="10">
    <source>
        <dbReference type="HAMAP-Rule" id="MF_00240"/>
    </source>
</evidence>
<dbReference type="AlphaFoldDB" id="A0A3P3VTJ6"/>
<evidence type="ECO:0000256" key="5">
    <source>
        <dbReference type="ARBA" id="ARBA00022448"/>
    </source>
</evidence>
<dbReference type="InterPro" id="IPR004564">
    <property type="entry name" value="OM_lipoprot_carrier_LolA-like"/>
</dbReference>
<keyword evidence="9 10" id="KW-0143">Chaperone</keyword>
<keyword evidence="6 10" id="KW-0732">Signal</keyword>
<accession>A0A3P3VTJ6</accession>
<evidence type="ECO:0000313" key="11">
    <source>
        <dbReference type="EMBL" id="RRJ84789.1"/>
    </source>
</evidence>
<dbReference type="PANTHER" id="PTHR35869">
    <property type="entry name" value="OUTER-MEMBRANE LIPOPROTEIN CARRIER PROTEIN"/>
    <property type="match status" value="1"/>
</dbReference>
<dbReference type="PANTHER" id="PTHR35869:SF1">
    <property type="entry name" value="OUTER-MEMBRANE LIPOPROTEIN CARRIER PROTEIN"/>
    <property type="match status" value="1"/>
</dbReference>
<comment type="subcellular location">
    <subcellularLocation>
        <location evidence="1 10">Periplasm</location>
    </subcellularLocation>
</comment>
<evidence type="ECO:0000256" key="1">
    <source>
        <dbReference type="ARBA" id="ARBA00004418"/>
    </source>
</evidence>
<dbReference type="GO" id="GO:0030288">
    <property type="term" value="C:outer membrane-bounded periplasmic space"/>
    <property type="evidence" value="ECO:0007669"/>
    <property type="project" value="TreeGrafter"/>
</dbReference>
<evidence type="ECO:0000256" key="2">
    <source>
        <dbReference type="ARBA" id="ARBA00007615"/>
    </source>
</evidence>
<dbReference type="Gene3D" id="2.50.20.10">
    <property type="entry name" value="Lipoprotein localisation LolA/LolB/LppX"/>
    <property type="match status" value="1"/>
</dbReference>
<dbReference type="RefSeq" id="WP_243647303.1">
    <property type="nucleotide sequence ID" value="NZ_QWEZ01000001.1"/>
</dbReference>
<dbReference type="NCBIfam" id="TIGR00547">
    <property type="entry name" value="lolA"/>
    <property type="match status" value="1"/>
</dbReference>
<evidence type="ECO:0000256" key="4">
    <source>
        <dbReference type="ARBA" id="ARBA00014035"/>
    </source>
</evidence>
<dbReference type="InterPro" id="IPR018323">
    <property type="entry name" value="OM_lipoprot_carrier_LolA_Pbac"/>
</dbReference>
<evidence type="ECO:0000256" key="6">
    <source>
        <dbReference type="ARBA" id="ARBA00022729"/>
    </source>
</evidence>
<dbReference type="Proteomes" id="UP000280792">
    <property type="component" value="Unassembled WGS sequence"/>
</dbReference>